<name>A0ACC3MZX7_9PEZI</name>
<gene>
    <name evidence="1" type="ORF">LTR37_012343</name>
</gene>
<dbReference type="Proteomes" id="UP001281147">
    <property type="component" value="Unassembled WGS sequence"/>
</dbReference>
<evidence type="ECO:0000313" key="1">
    <source>
        <dbReference type="EMBL" id="KAK3707011.1"/>
    </source>
</evidence>
<proteinExistence type="predicted"/>
<comment type="caution">
    <text evidence="1">The sequence shown here is derived from an EMBL/GenBank/DDBJ whole genome shotgun (WGS) entry which is preliminary data.</text>
</comment>
<accession>A0ACC3MZX7</accession>
<dbReference type="EMBL" id="JAUTXU010000114">
    <property type="protein sequence ID" value="KAK3707011.1"/>
    <property type="molecule type" value="Genomic_DNA"/>
</dbReference>
<organism evidence="1 2">
    <name type="scientific">Vermiconidia calcicola</name>
    <dbReference type="NCBI Taxonomy" id="1690605"/>
    <lineage>
        <taxon>Eukaryota</taxon>
        <taxon>Fungi</taxon>
        <taxon>Dikarya</taxon>
        <taxon>Ascomycota</taxon>
        <taxon>Pezizomycotina</taxon>
        <taxon>Dothideomycetes</taxon>
        <taxon>Dothideomycetidae</taxon>
        <taxon>Mycosphaerellales</taxon>
        <taxon>Extremaceae</taxon>
        <taxon>Vermiconidia</taxon>
    </lineage>
</organism>
<evidence type="ECO:0000313" key="2">
    <source>
        <dbReference type="Proteomes" id="UP001281147"/>
    </source>
</evidence>
<reference evidence="1" key="1">
    <citation type="submission" date="2023-07" db="EMBL/GenBank/DDBJ databases">
        <title>Black Yeasts Isolated from many extreme environments.</title>
        <authorList>
            <person name="Coleine C."/>
            <person name="Stajich J.E."/>
            <person name="Selbmann L."/>
        </authorList>
    </citation>
    <scope>NUCLEOTIDE SEQUENCE</scope>
    <source>
        <strain evidence="1">CCFEE 5714</strain>
    </source>
</reference>
<protein>
    <submittedName>
        <fullName evidence="1">Uncharacterized protein</fullName>
    </submittedName>
</protein>
<sequence>MGETAEQDHAGDILEGLEERLQSHSAAFESLLALIPAREYYGSHFVDGQDPSEQWNRKKQTKEEKRAAKKAKLDPANNRSALDVMKEREAETLKKSNGKRKREEDGQDDDEGGKRVKSDEDADTAEATRRIKADRRKEKRQAKKEKKERKQAKAEAKKARKQDQDLDEAQAERAQSEMDVDESDAEAIPEERLAELNHLDVAGLAETNGTDREDEKEDDAASNMSSAPTTPLIDSPAFDVATNHSVSSSSSSILPPSTAENSTRPRQSKPSANLTLDTDKAPASISKPTTTTTTTTTSPPSGISSPKIHLPEADRAEAQERIRARIEALRAARKADGPARSRQELLDQRRKKTEQKKVTKKAQREKAKEDEQRRLEAKLRGSGSPLGTPSEVFSPKAKEPATSYSFSRLAFEDGTAADASLTALHDPKRKKGPQDPKTALAAAQNKQSRLAGYDEHKRADIAEKDRWLSASKRAHGERVRDDTSLLKKALKRKEKGKNKSEEQWKEREQAVVKGREMKQKKRENNLAKRREEKGGKGGKKGKPSAGGGGKKGGGKKPPKKRAGFEGRGFKA</sequence>
<keyword evidence="2" id="KW-1185">Reference proteome</keyword>